<keyword evidence="5" id="KW-0472">Membrane</keyword>
<dbReference type="RefSeq" id="WP_081113002.1">
    <property type="nucleotide sequence ID" value="NZ_CABIYS010000001.1"/>
</dbReference>
<evidence type="ECO:0000256" key="6">
    <source>
        <dbReference type="RuleBase" id="RU363032"/>
    </source>
</evidence>
<accession>A0A8B5XV75</accession>
<reference evidence="8 9" key="1">
    <citation type="submission" date="2019-07" db="EMBL/GenBank/DDBJ databases">
        <title>Genome assembly of Bacillus simplex strain GGC-P6A.</title>
        <authorList>
            <person name="Jennings M.E."/>
            <person name="Barton H.A."/>
        </authorList>
    </citation>
    <scope>NUCLEOTIDE SEQUENCE [LARGE SCALE GENOMIC DNA]</scope>
    <source>
        <strain evidence="8 9">GGC-P6A</strain>
    </source>
</reference>
<sequence>MRTVDADLIKGVRSFGAKDQQTFLTVAFPATIPVILTGCA</sequence>
<comment type="similarity">
    <text evidence="6">Belongs to the binding-protein-dependent transport system permease family.</text>
</comment>
<dbReference type="InterPro" id="IPR000515">
    <property type="entry name" value="MetI-like"/>
</dbReference>
<evidence type="ECO:0000313" key="8">
    <source>
        <dbReference type="EMBL" id="TVX78514.1"/>
    </source>
</evidence>
<protein>
    <submittedName>
        <fullName evidence="8">ABC transporter permease subunit</fullName>
    </submittedName>
</protein>
<keyword evidence="2 6" id="KW-0813">Transport</keyword>
<evidence type="ECO:0000256" key="3">
    <source>
        <dbReference type="ARBA" id="ARBA00022692"/>
    </source>
</evidence>
<dbReference type="AlphaFoldDB" id="A0A8B5XV75"/>
<dbReference type="Proteomes" id="UP000317770">
    <property type="component" value="Unassembled WGS sequence"/>
</dbReference>
<comment type="subcellular location">
    <subcellularLocation>
        <location evidence="6">Cell membrane</location>
        <topology evidence="6">Multi-pass membrane protein</topology>
    </subcellularLocation>
    <subcellularLocation>
        <location evidence="1">Membrane</location>
        <topology evidence="1">Multi-pass membrane protein</topology>
    </subcellularLocation>
</comment>
<dbReference type="PROSITE" id="PS50928">
    <property type="entry name" value="ABC_TM1"/>
    <property type="match status" value="1"/>
</dbReference>
<comment type="caution">
    <text evidence="8">The sequence shown here is derived from an EMBL/GenBank/DDBJ whole genome shotgun (WGS) entry which is preliminary data.</text>
</comment>
<dbReference type="Gene3D" id="1.10.3720.10">
    <property type="entry name" value="MetI-like"/>
    <property type="match status" value="1"/>
</dbReference>
<evidence type="ECO:0000259" key="7">
    <source>
        <dbReference type="PROSITE" id="PS50928"/>
    </source>
</evidence>
<evidence type="ECO:0000256" key="4">
    <source>
        <dbReference type="ARBA" id="ARBA00022989"/>
    </source>
</evidence>
<name>A0A8B5XV75_9BACI</name>
<organism evidence="8 9">
    <name type="scientific">Peribacillus simplex</name>
    <dbReference type="NCBI Taxonomy" id="1478"/>
    <lineage>
        <taxon>Bacteria</taxon>
        <taxon>Bacillati</taxon>
        <taxon>Bacillota</taxon>
        <taxon>Bacilli</taxon>
        <taxon>Bacillales</taxon>
        <taxon>Bacillaceae</taxon>
        <taxon>Peribacillus</taxon>
    </lineage>
</organism>
<dbReference type="GeneID" id="99063102"/>
<keyword evidence="3" id="KW-0812">Transmembrane</keyword>
<dbReference type="SUPFAM" id="SSF161098">
    <property type="entry name" value="MetI-like"/>
    <property type="match status" value="1"/>
</dbReference>
<evidence type="ECO:0000256" key="2">
    <source>
        <dbReference type="ARBA" id="ARBA00022448"/>
    </source>
</evidence>
<evidence type="ECO:0000313" key="9">
    <source>
        <dbReference type="Proteomes" id="UP000317770"/>
    </source>
</evidence>
<proteinExistence type="inferred from homology"/>
<dbReference type="Pfam" id="PF00528">
    <property type="entry name" value="BPD_transp_1"/>
    <property type="match status" value="1"/>
</dbReference>
<dbReference type="InterPro" id="IPR035906">
    <property type="entry name" value="MetI-like_sf"/>
</dbReference>
<feature type="domain" description="ABC transmembrane type-1" evidence="7">
    <location>
        <begin position="1"/>
        <end position="40"/>
    </location>
</feature>
<evidence type="ECO:0000256" key="1">
    <source>
        <dbReference type="ARBA" id="ARBA00004141"/>
    </source>
</evidence>
<evidence type="ECO:0000256" key="5">
    <source>
        <dbReference type="ARBA" id="ARBA00023136"/>
    </source>
</evidence>
<dbReference type="GO" id="GO:0005886">
    <property type="term" value="C:plasma membrane"/>
    <property type="evidence" value="ECO:0007669"/>
    <property type="project" value="UniProtKB-SubCell"/>
</dbReference>
<dbReference type="GO" id="GO:0055085">
    <property type="term" value="P:transmembrane transport"/>
    <property type="evidence" value="ECO:0007669"/>
    <property type="project" value="InterPro"/>
</dbReference>
<gene>
    <name evidence="8" type="ORF">FQP34_18325</name>
</gene>
<keyword evidence="4" id="KW-1133">Transmembrane helix</keyword>
<dbReference type="EMBL" id="VNKI01000009">
    <property type="protein sequence ID" value="TVX78514.1"/>
    <property type="molecule type" value="Genomic_DNA"/>
</dbReference>